<dbReference type="EMBL" id="JAMZEB010000002">
    <property type="protein sequence ID" value="MCP2363079.1"/>
    <property type="molecule type" value="Genomic_DNA"/>
</dbReference>
<dbReference type="RefSeq" id="WP_253754405.1">
    <property type="nucleotide sequence ID" value="NZ_BAABKA010000023.1"/>
</dbReference>
<accession>A0A9X2GT30</accession>
<proteinExistence type="predicted"/>
<sequence length="617" mass="62972">MPIEIHASSPAAATGSGTITSAAFNPPAGSLLVAVVAASTGGGTAISNSGTARTWTLRTTAPSGHSGVRIYTAPNPTALTSTTVTLTSSTGGMKIYVLTGAHPSSPIGAAGSGSSAVNALNVNGYTSTAAGSRGFCAAIDWNSTAAPTSTDDESAWYVGGFLPGMAITKAANTPASGSNVTFSLDGTGTGAADWGWVALEILGAALDATVDAATVEAVAEVPAPEVKTGQTAKPAVVEATAEVPAPEVSTGQTAKPAVVEATAEVPAPTVVAGSAELIEPDPVTAQAEVPAPAITAVQNATPAPAVVEAAAEVPAPTVTATFAATIPAAVVEAEALVPSPGVSVPILPGSLITADQQVEWGGTALWGAGTAFALREITGWDAKPKVDSLTQEEPNRHGAFAGSSYLQRRIVTVKLQLQSFVDPSQISGLVAQLRHDTRTLRDNTLWTLVIRGYTETLMAFGKCIDCTGVRDADWRDGHPEPVVTFECPDPRRYGLLQQSMVIDANASAPVSLVNGGDLYTSPIYRFTGPATDPMIVNETLGRVMAFDITLGAGEILVVDTQRGKAEIAGVDVENNLADTISVPLKEFYSEVGSNSLSYETTSGGDAGVEVLWRDAYE</sequence>
<dbReference type="AlphaFoldDB" id="A0A9X2GT30"/>
<evidence type="ECO:0008006" key="3">
    <source>
        <dbReference type="Google" id="ProtNLM"/>
    </source>
</evidence>
<dbReference type="Proteomes" id="UP001139648">
    <property type="component" value="Unassembled WGS sequence"/>
</dbReference>
<organism evidence="1 2">
    <name type="scientific">Nonomuraea thailandensis</name>
    <dbReference type="NCBI Taxonomy" id="1188745"/>
    <lineage>
        <taxon>Bacteria</taxon>
        <taxon>Bacillati</taxon>
        <taxon>Actinomycetota</taxon>
        <taxon>Actinomycetes</taxon>
        <taxon>Streptosporangiales</taxon>
        <taxon>Streptosporangiaceae</taxon>
        <taxon>Nonomuraea</taxon>
    </lineage>
</organism>
<name>A0A9X2GT30_9ACTN</name>
<keyword evidence="2" id="KW-1185">Reference proteome</keyword>
<evidence type="ECO:0000313" key="2">
    <source>
        <dbReference type="Proteomes" id="UP001139648"/>
    </source>
</evidence>
<protein>
    <recommendedName>
        <fullName evidence="3">Phage tail protein</fullName>
    </recommendedName>
</protein>
<reference evidence="1" key="1">
    <citation type="submission" date="2022-06" db="EMBL/GenBank/DDBJ databases">
        <title>Sequencing the genomes of 1000 actinobacteria strains.</title>
        <authorList>
            <person name="Klenk H.-P."/>
        </authorList>
    </citation>
    <scope>NUCLEOTIDE SEQUENCE</scope>
    <source>
        <strain evidence="1">DSM 46694</strain>
    </source>
</reference>
<gene>
    <name evidence="1" type="ORF">HD597_010099</name>
</gene>
<evidence type="ECO:0000313" key="1">
    <source>
        <dbReference type="EMBL" id="MCP2363079.1"/>
    </source>
</evidence>
<comment type="caution">
    <text evidence="1">The sequence shown here is derived from an EMBL/GenBank/DDBJ whole genome shotgun (WGS) entry which is preliminary data.</text>
</comment>